<keyword evidence="7 9" id="KW-0472">Membrane</keyword>
<evidence type="ECO:0000256" key="7">
    <source>
        <dbReference type="ARBA" id="ARBA00023136"/>
    </source>
</evidence>
<dbReference type="FunFam" id="1.10.3470.10:FF:000003">
    <property type="entry name" value="Iron ABC transporter permease SitD"/>
    <property type="match status" value="1"/>
</dbReference>
<evidence type="ECO:0000256" key="2">
    <source>
        <dbReference type="ARBA" id="ARBA00008034"/>
    </source>
</evidence>
<dbReference type="GO" id="GO:0071281">
    <property type="term" value="P:cellular response to iron ion"/>
    <property type="evidence" value="ECO:0007669"/>
    <property type="project" value="UniProtKB-ARBA"/>
</dbReference>
<dbReference type="CDD" id="cd06550">
    <property type="entry name" value="TM_ABC_iron-siderophores_like"/>
    <property type="match status" value="1"/>
</dbReference>
<protein>
    <submittedName>
        <fullName evidence="11">Manganese/zinc/iron transport system permease protein</fullName>
    </submittedName>
</protein>
<sequence>MDDLVTFFSFSDPNIRYVVFGSILLAASSAIVGCFTLLKKKALVGDAVAHSVLPGVCAAFLFTGTKNISFLICGAFFTGWMSLLLIDYIVAHSKIKKDTAIGLVLSVFFGAGIVLLTFIQQSGNSSQSGLDSFIFGKAAALVGTDLVTFGVIAIILLVIVSVFFKELTLVAFDENFAKSLGFPVKSLDMLLTTLTVLAVVTGITAVGVVLMAAMLITPGAAARYWTDNIRKMVIIAAIFGALSGILGAYISYVAPSMPTGPWMVVTSSFIAVISFFCAPKKGIFAKWVRNNVNKTTMRDENTLKAFYHLGERDEDFELPRSMATLADKQRIGEKQLKKSLISLCSKGLIKETEEKWILTKTGVQDAARIIKLHRLWELYLTNYMHIAPDHVHDDAETIEHIITPEIENELEHLLGYPSDDPHKQKIPRL</sequence>
<dbReference type="PANTHER" id="PTHR30477">
    <property type="entry name" value="ABC-TRANSPORTER METAL-BINDING PROTEIN"/>
    <property type="match status" value="1"/>
</dbReference>
<gene>
    <name evidence="11" type="ORF">SAMN05661044_00804</name>
</gene>
<dbReference type="EMBL" id="FOAF01000001">
    <property type="protein sequence ID" value="SEK64889.1"/>
    <property type="molecule type" value="Genomic_DNA"/>
</dbReference>
<dbReference type="PANTHER" id="PTHR30477:SF3">
    <property type="entry name" value="METAL TRANSPORT SYSTEM MEMBRANE PROTEIN CT_069-RELATED"/>
    <property type="match status" value="1"/>
</dbReference>
<feature type="transmembrane region" description="Helical" evidence="9">
    <location>
        <begin position="15"/>
        <end position="38"/>
    </location>
</feature>
<comment type="similarity">
    <text evidence="2 8">Belongs to the ABC-3 integral membrane protein family.</text>
</comment>
<keyword evidence="5 8" id="KW-0812">Transmembrane</keyword>
<dbReference type="RefSeq" id="WP_093318604.1">
    <property type="nucleotide sequence ID" value="NZ_FOAF01000001.1"/>
</dbReference>
<reference evidence="12" key="1">
    <citation type="submission" date="2016-10" db="EMBL/GenBank/DDBJ databases">
        <authorList>
            <person name="Varghese N."/>
            <person name="Submissions S."/>
        </authorList>
    </citation>
    <scope>NUCLEOTIDE SEQUENCE [LARGE SCALE GENOMIC DNA]</scope>
    <source>
        <strain evidence="12">DSM 18733</strain>
    </source>
</reference>
<dbReference type="Gene3D" id="1.10.3470.10">
    <property type="entry name" value="ABC transporter involved in vitamin B12 uptake, BtuC"/>
    <property type="match status" value="1"/>
</dbReference>
<dbReference type="GO" id="GO:0046983">
    <property type="term" value="F:protein dimerization activity"/>
    <property type="evidence" value="ECO:0007669"/>
    <property type="project" value="InterPro"/>
</dbReference>
<feature type="domain" description="Iron dependent repressor metal binding and dimerisation" evidence="10">
    <location>
        <begin position="359"/>
        <end position="428"/>
    </location>
</feature>
<evidence type="ECO:0000256" key="8">
    <source>
        <dbReference type="RuleBase" id="RU003943"/>
    </source>
</evidence>
<feature type="transmembrane region" description="Helical" evidence="9">
    <location>
        <begin position="139"/>
        <end position="164"/>
    </location>
</feature>
<dbReference type="InterPro" id="IPR001626">
    <property type="entry name" value="ABC_TroCD"/>
</dbReference>
<dbReference type="STRING" id="407022.SAMN05661044_00804"/>
<dbReference type="SMART" id="SM00529">
    <property type="entry name" value="HTH_DTXR"/>
    <property type="match status" value="1"/>
</dbReference>
<evidence type="ECO:0000256" key="5">
    <source>
        <dbReference type="ARBA" id="ARBA00022692"/>
    </source>
</evidence>
<dbReference type="InterPro" id="IPR036421">
    <property type="entry name" value="Fe_dep_repressor_sf"/>
</dbReference>
<dbReference type="GO" id="GO:0046914">
    <property type="term" value="F:transition metal ion binding"/>
    <property type="evidence" value="ECO:0007669"/>
    <property type="project" value="InterPro"/>
</dbReference>
<feature type="transmembrane region" description="Helical" evidence="9">
    <location>
        <begin position="68"/>
        <end position="88"/>
    </location>
</feature>
<evidence type="ECO:0000256" key="1">
    <source>
        <dbReference type="ARBA" id="ARBA00004651"/>
    </source>
</evidence>
<evidence type="ECO:0000259" key="10">
    <source>
        <dbReference type="Pfam" id="PF02742"/>
    </source>
</evidence>
<evidence type="ECO:0000256" key="9">
    <source>
        <dbReference type="SAM" id="Phobius"/>
    </source>
</evidence>
<dbReference type="Proteomes" id="UP000199421">
    <property type="component" value="Unassembled WGS sequence"/>
</dbReference>
<dbReference type="InterPro" id="IPR022689">
    <property type="entry name" value="Iron_dep_repressor"/>
</dbReference>
<keyword evidence="12" id="KW-1185">Reference proteome</keyword>
<evidence type="ECO:0000256" key="3">
    <source>
        <dbReference type="ARBA" id="ARBA00022448"/>
    </source>
</evidence>
<dbReference type="Pfam" id="PF00950">
    <property type="entry name" value="ABC-3"/>
    <property type="match status" value="1"/>
</dbReference>
<dbReference type="Gene3D" id="1.10.10.10">
    <property type="entry name" value="Winged helix-like DNA-binding domain superfamily/Winged helix DNA-binding domain"/>
    <property type="match status" value="1"/>
</dbReference>
<keyword evidence="6 9" id="KW-1133">Transmembrane helix</keyword>
<dbReference type="Pfam" id="PF02742">
    <property type="entry name" value="Fe_dep_repr_C"/>
    <property type="match status" value="1"/>
</dbReference>
<evidence type="ECO:0000256" key="6">
    <source>
        <dbReference type="ARBA" id="ARBA00022989"/>
    </source>
</evidence>
<dbReference type="GO" id="GO:0043190">
    <property type="term" value="C:ATP-binding cassette (ABC) transporter complex"/>
    <property type="evidence" value="ECO:0007669"/>
    <property type="project" value="InterPro"/>
</dbReference>
<name>A0A1H7IR05_OLID1</name>
<feature type="transmembrane region" description="Helical" evidence="9">
    <location>
        <begin position="100"/>
        <end position="119"/>
    </location>
</feature>
<comment type="subcellular location">
    <subcellularLocation>
        <location evidence="1 8">Cell membrane</location>
        <topology evidence="1 8">Multi-pass membrane protein</topology>
    </subcellularLocation>
</comment>
<dbReference type="GO" id="GO:0003700">
    <property type="term" value="F:DNA-binding transcription factor activity"/>
    <property type="evidence" value="ECO:0007669"/>
    <property type="project" value="InterPro"/>
</dbReference>
<keyword evidence="4" id="KW-1003">Cell membrane</keyword>
<evidence type="ECO:0000313" key="11">
    <source>
        <dbReference type="EMBL" id="SEK64889.1"/>
    </source>
</evidence>
<dbReference type="AlphaFoldDB" id="A0A1H7IR05"/>
<dbReference type="InterPro" id="IPR001367">
    <property type="entry name" value="Fe_dep_repressor"/>
</dbReference>
<dbReference type="InterPro" id="IPR036388">
    <property type="entry name" value="WH-like_DNA-bd_sf"/>
</dbReference>
<proteinExistence type="inferred from homology"/>
<dbReference type="OrthoDB" id="9788905at2"/>
<dbReference type="SUPFAM" id="SSF47979">
    <property type="entry name" value="Iron-dependent repressor protein, dimerization domain"/>
    <property type="match status" value="1"/>
</dbReference>
<organism evidence="11 12">
    <name type="scientific">Olivibacter domesticus</name>
    <name type="common">Pseudosphingobacterium domesticum</name>
    <dbReference type="NCBI Taxonomy" id="407022"/>
    <lineage>
        <taxon>Bacteria</taxon>
        <taxon>Pseudomonadati</taxon>
        <taxon>Bacteroidota</taxon>
        <taxon>Sphingobacteriia</taxon>
        <taxon>Sphingobacteriales</taxon>
        <taxon>Sphingobacteriaceae</taxon>
        <taxon>Olivibacter</taxon>
    </lineage>
</organism>
<feature type="transmembrane region" description="Helical" evidence="9">
    <location>
        <begin position="232"/>
        <end position="254"/>
    </location>
</feature>
<keyword evidence="3 8" id="KW-0813">Transport</keyword>
<accession>A0A1H7IR05</accession>
<dbReference type="GO" id="GO:0055085">
    <property type="term" value="P:transmembrane transport"/>
    <property type="evidence" value="ECO:0007669"/>
    <property type="project" value="InterPro"/>
</dbReference>
<dbReference type="GO" id="GO:0010043">
    <property type="term" value="P:response to zinc ion"/>
    <property type="evidence" value="ECO:0007669"/>
    <property type="project" value="TreeGrafter"/>
</dbReference>
<evidence type="ECO:0000313" key="12">
    <source>
        <dbReference type="Proteomes" id="UP000199421"/>
    </source>
</evidence>
<feature type="transmembrane region" description="Helical" evidence="9">
    <location>
        <begin position="260"/>
        <end position="279"/>
    </location>
</feature>
<evidence type="ECO:0000256" key="4">
    <source>
        <dbReference type="ARBA" id="ARBA00022475"/>
    </source>
</evidence>
<dbReference type="SUPFAM" id="SSF81345">
    <property type="entry name" value="ABC transporter involved in vitamin B12 uptake, BtuC"/>
    <property type="match status" value="1"/>
</dbReference>
<dbReference type="InterPro" id="IPR037294">
    <property type="entry name" value="ABC_BtuC-like"/>
</dbReference>